<dbReference type="PANTHER" id="PTHR34819:SF3">
    <property type="entry name" value="CELL SURFACE PROTEIN"/>
    <property type="match status" value="1"/>
</dbReference>
<dbReference type="InterPro" id="IPR047589">
    <property type="entry name" value="DUF11_rpt"/>
</dbReference>
<feature type="compositionally biased region" description="Acidic residues" evidence="1">
    <location>
        <begin position="276"/>
        <end position="285"/>
    </location>
</feature>
<dbReference type="Pfam" id="PF01345">
    <property type="entry name" value="DUF11"/>
    <property type="match status" value="1"/>
</dbReference>
<evidence type="ECO:0000313" key="4">
    <source>
        <dbReference type="EMBL" id="SMX51151.1"/>
    </source>
</evidence>
<sequence>MELVADTSALGTPVVAGEEITYTYTVSNNGNVTLDGVAISPTLTDADGNVLTLTTGPDFGTATSGSAEGTLLPGEVATYTATYILEQSDIDAGGVSQTAEVDATDPTGAPSNAVSDDPNDATGSDDVTAVVLEGSPAAAASKGLVSLDKQFPTVYDAEYVVEVTNEGNVTLTGMGIVDDLTTFLSPAELNGTPTVTVSGLGAATANPNYDGVTDTQLISGLAELAPGETATVTIGLTFSVANGVPSEANSIFITASELPEPLEAEVEQALEDVDGDNAFDLEESSTEDRDGDGIVDARDYDPTGYFYCEEDGRILSGGDVTVSGPGGSQSGVGTNANITIVEDGSTGFYQWYVTSPGTYTMNVTYPSSGIASTNRLETAGAVSPSALVDVITGTTTTDPRVIGSGEFGATGELADFSEAANPSFYFTFDIQAGDPAVFNNNIPLRDCAINPADVGATKAADRSTVEKGGTVVYTLTFDNDGGIDRNDVNIVDTLPVGMLYLPESATVNGVQVEPSINGRRLTWTNQDLLSNGTTTIVLTARVSTAAELGDLTNRTVMIDPVTGQAISNEAKAVVRLEPEHVFDCSDVIGKVFDDRNGNGYQDKGETGLAGVRVVGVNGDLITTDQHGRFNVPCASLPEKIGSNFILKVDERSLPSGYRVTTENPRVVRVTPGKSAKINFGAGITDVVDVELSAGAFVSGTAEPVDALKAGVGSLVRQLEQKPSVLRLNYTRKGESRETARQRLDAVEKLIRSEWRKRGRFNLNIERTVKR</sequence>
<dbReference type="InterPro" id="IPR001434">
    <property type="entry name" value="OmcB-like_DUF11"/>
</dbReference>
<proteinExistence type="predicted"/>
<feature type="domain" description="DUF7507" evidence="3">
    <location>
        <begin position="11"/>
        <end position="111"/>
    </location>
</feature>
<dbReference type="Pfam" id="PF24346">
    <property type="entry name" value="DUF7507"/>
    <property type="match status" value="1"/>
</dbReference>
<feature type="region of interest" description="Disordered" evidence="1">
    <location>
        <begin position="276"/>
        <end position="296"/>
    </location>
</feature>
<dbReference type="PANTHER" id="PTHR34819">
    <property type="entry name" value="LARGE CYSTEINE-RICH PERIPLASMIC PROTEIN OMCB"/>
    <property type="match status" value="1"/>
</dbReference>
<reference evidence="5" key="1">
    <citation type="submission" date="2017-05" db="EMBL/GenBank/DDBJ databases">
        <authorList>
            <person name="Rodrigo-Torres L."/>
            <person name="Arahal R. D."/>
            <person name="Lucena T."/>
        </authorList>
    </citation>
    <scope>NUCLEOTIDE SEQUENCE [LARGE SCALE GENOMIC DNA]</scope>
    <source>
        <strain evidence="5">CECT 8621</strain>
    </source>
</reference>
<feature type="compositionally biased region" description="Basic and acidic residues" evidence="1">
    <location>
        <begin position="286"/>
        <end position="296"/>
    </location>
</feature>
<dbReference type="Proteomes" id="UP000202922">
    <property type="component" value="Unassembled WGS sequence"/>
</dbReference>
<dbReference type="EMBL" id="FXYE01000004">
    <property type="protein sequence ID" value="SMX51151.1"/>
    <property type="molecule type" value="Genomic_DNA"/>
</dbReference>
<organism evidence="4 5">
    <name type="scientific">Actibacterium lipolyticum</name>
    <dbReference type="NCBI Taxonomy" id="1524263"/>
    <lineage>
        <taxon>Bacteria</taxon>
        <taxon>Pseudomonadati</taxon>
        <taxon>Pseudomonadota</taxon>
        <taxon>Alphaproteobacteria</taxon>
        <taxon>Rhodobacterales</taxon>
        <taxon>Roseobacteraceae</taxon>
        <taxon>Actibacterium</taxon>
    </lineage>
</organism>
<protein>
    <submittedName>
        <fullName evidence="4">Uncharacterized protein</fullName>
    </submittedName>
</protein>
<keyword evidence="5" id="KW-1185">Reference proteome</keyword>
<feature type="domain" description="DUF11" evidence="2">
    <location>
        <begin position="453"/>
        <end position="556"/>
    </location>
</feature>
<accession>A0A238L8K8</accession>
<dbReference type="InterPro" id="IPR055354">
    <property type="entry name" value="DUF7507"/>
</dbReference>
<evidence type="ECO:0000313" key="5">
    <source>
        <dbReference type="Proteomes" id="UP000202922"/>
    </source>
</evidence>
<dbReference type="AlphaFoldDB" id="A0A238L8K8"/>
<feature type="region of interest" description="Disordered" evidence="1">
    <location>
        <begin position="99"/>
        <end position="125"/>
    </location>
</feature>
<evidence type="ECO:0000259" key="2">
    <source>
        <dbReference type="Pfam" id="PF01345"/>
    </source>
</evidence>
<dbReference type="SUPFAM" id="SSF117074">
    <property type="entry name" value="Hypothetical protein PA1324"/>
    <property type="match status" value="1"/>
</dbReference>
<dbReference type="NCBIfam" id="TIGR01451">
    <property type="entry name" value="B_ant_repeat"/>
    <property type="match status" value="2"/>
</dbReference>
<evidence type="ECO:0000256" key="1">
    <source>
        <dbReference type="SAM" id="MobiDB-lite"/>
    </source>
</evidence>
<gene>
    <name evidence="4" type="ORF">COL8621_03681</name>
</gene>
<dbReference type="Gene3D" id="2.60.40.10">
    <property type="entry name" value="Immunoglobulins"/>
    <property type="match status" value="1"/>
</dbReference>
<dbReference type="InterPro" id="IPR013783">
    <property type="entry name" value="Ig-like_fold"/>
</dbReference>
<name>A0A238L8K8_9RHOB</name>
<evidence type="ECO:0000259" key="3">
    <source>
        <dbReference type="Pfam" id="PF24346"/>
    </source>
</evidence>
<dbReference type="InterPro" id="IPR051172">
    <property type="entry name" value="Chlamydia_OmcB"/>
</dbReference>